<sequence>MGKFTQLFNLQGFDVMPPIENLERFITKYFPTHRIILYEATEVIGYDMQNFKKVGERRLLIPYAHEYSQSDILLDPIGTPVEDFPQENIWRFNEIPFHSHIILLPDGTESPNSISYQSFRRFYADYYSTFYKKVGYLNLGENGWYSINNDEHLFYEFCIAHWLSGFRISYVVIESGFNFYRGMVGGPNPTFLLESEPITNRKALLALGADGFNGVPSVMHFSREAEIVDVGGVDESYFSGYKTTTSRKNGYFHTYLKNVKRIPVIDEQEFIRGLYIGINIKASNIYNNHSHYGMSGINRSFYEGLVIGMAIKNSM</sequence>
<evidence type="ECO:0000313" key="3">
    <source>
        <dbReference type="Proteomes" id="UP000037269"/>
    </source>
</evidence>
<evidence type="ECO:0000313" key="1">
    <source>
        <dbReference type="EMBL" id="KON95870.1"/>
    </source>
</evidence>
<dbReference type="AlphaFoldDB" id="A0A0D1WGM6"/>
<organism evidence="1 3">
    <name type="scientific">Aneurinibacillus migulanus</name>
    <name type="common">Bacillus migulanus</name>
    <dbReference type="NCBI Taxonomy" id="47500"/>
    <lineage>
        <taxon>Bacteria</taxon>
        <taxon>Bacillati</taxon>
        <taxon>Bacillota</taxon>
        <taxon>Bacilli</taxon>
        <taxon>Bacillales</taxon>
        <taxon>Paenibacillaceae</taxon>
        <taxon>Aneurinibacillus group</taxon>
        <taxon>Aneurinibacillus</taxon>
    </lineage>
</organism>
<dbReference type="RefSeq" id="WP_043064944.1">
    <property type="nucleotide sequence ID" value="NZ_BJOA01000186.1"/>
</dbReference>
<name>A0A0D1WGM6_ANEMI</name>
<dbReference type="EMBL" id="FNED01000046">
    <property type="protein sequence ID" value="SDK26582.1"/>
    <property type="molecule type" value="Genomic_DNA"/>
</dbReference>
<dbReference type="GeneID" id="42305648"/>
<protein>
    <submittedName>
        <fullName evidence="1">Uncharacterized protein</fullName>
    </submittedName>
</protein>
<dbReference type="Proteomes" id="UP000182836">
    <property type="component" value="Unassembled WGS sequence"/>
</dbReference>
<keyword evidence="3" id="KW-1185">Reference proteome</keyword>
<dbReference type="PATRIC" id="fig|47500.8.peg.5330"/>
<dbReference type="STRING" id="47500.AF333_10610"/>
<gene>
    <name evidence="1" type="ORF">AF333_10610</name>
    <name evidence="2" type="ORF">SAMN04487909_14628</name>
</gene>
<accession>A0A0D1WGM6</accession>
<proteinExistence type="predicted"/>
<evidence type="ECO:0000313" key="4">
    <source>
        <dbReference type="Proteomes" id="UP000182836"/>
    </source>
</evidence>
<reference evidence="1 3" key="1">
    <citation type="submission" date="2015-07" db="EMBL/GenBank/DDBJ databases">
        <title>Fjat-14205 dsm 2895.</title>
        <authorList>
            <person name="Liu B."/>
            <person name="Wang J."/>
            <person name="Zhu Y."/>
            <person name="Liu G."/>
            <person name="Chen Q."/>
            <person name="Chen Z."/>
            <person name="Lan J."/>
            <person name="Che J."/>
            <person name="Ge C."/>
            <person name="Shi H."/>
            <person name="Pan Z."/>
            <person name="Liu X."/>
        </authorList>
    </citation>
    <scope>NUCLEOTIDE SEQUENCE [LARGE SCALE GENOMIC DNA]</scope>
    <source>
        <strain evidence="1 3">DSM 2895</strain>
    </source>
</reference>
<dbReference type="EMBL" id="LGUG01000004">
    <property type="protein sequence ID" value="KON95870.1"/>
    <property type="molecule type" value="Genomic_DNA"/>
</dbReference>
<reference evidence="2 4" key="2">
    <citation type="submission" date="2016-10" db="EMBL/GenBank/DDBJ databases">
        <authorList>
            <person name="de Groot N.N."/>
        </authorList>
    </citation>
    <scope>NUCLEOTIDE SEQUENCE [LARGE SCALE GENOMIC DNA]</scope>
    <source>
        <strain evidence="2 4">DSM 2895</strain>
    </source>
</reference>
<dbReference type="Proteomes" id="UP000037269">
    <property type="component" value="Unassembled WGS sequence"/>
</dbReference>
<evidence type="ECO:0000313" key="2">
    <source>
        <dbReference type="EMBL" id="SDK26582.1"/>
    </source>
</evidence>